<evidence type="ECO:0000313" key="2">
    <source>
        <dbReference type="Proteomes" id="UP000076962"/>
    </source>
</evidence>
<protein>
    <submittedName>
        <fullName evidence="1">Uncharacterized protein</fullName>
    </submittedName>
</protein>
<accession>A0A176RZW2</accession>
<organism evidence="1 2">
    <name type="scientific">Candidatus Thiomargarita nelsonii</name>
    <dbReference type="NCBI Taxonomy" id="1003181"/>
    <lineage>
        <taxon>Bacteria</taxon>
        <taxon>Pseudomonadati</taxon>
        <taxon>Pseudomonadota</taxon>
        <taxon>Gammaproteobacteria</taxon>
        <taxon>Thiotrichales</taxon>
        <taxon>Thiotrichaceae</taxon>
        <taxon>Thiomargarita</taxon>
    </lineage>
</organism>
<evidence type="ECO:0000313" key="1">
    <source>
        <dbReference type="EMBL" id="OAD21254.1"/>
    </source>
</evidence>
<keyword evidence="2" id="KW-1185">Reference proteome</keyword>
<dbReference type="AlphaFoldDB" id="A0A176RZW2"/>
<comment type="caution">
    <text evidence="1">The sequence shown here is derived from an EMBL/GenBank/DDBJ whole genome shotgun (WGS) entry which is preliminary data.</text>
</comment>
<sequence>MNLMNCYTIQICFRHNFFWWRRAGVGTHSRRASVAAYVINTGRWRVQTAFPRRRVGTRK</sequence>
<gene>
    <name evidence="1" type="ORF">THIOM_002983</name>
</gene>
<name>A0A176RZW2_9GAMM</name>
<proteinExistence type="predicted"/>
<reference evidence="1 2" key="1">
    <citation type="submission" date="2016-05" db="EMBL/GenBank/DDBJ databases">
        <title>Single-cell genome of chain-forming Candidatus Thiomargarita nelsonii and comparison to other large sulfur-oxidizing bacteria.</title>
        <authorList>
            <person name="Winkel M."/>
            <person name="Salman V."/>
            <person name="Woyke T."/>
            <person name="Schulz-Vogt H."/>
            <person name="Richter M."/>
            <person name="Flood B."/>
            <person name="Bailey J."/>
            <person name="Amann R."/>
            <person name="Mussmann M."/>
        </authorList>
    </citation>
    <scope>NUCLEOTIDE SEQUENCE [LARGE SCALE GENOMIC DNA]</scope>
    <source>
        <strain evidence="1 2">THI036</strain>
    </source>
</reference>
<dbReference type="EMBL" id="LUTY01001765">
    <property type="protein sequence ID" value="OAD21254.1"/>
    <property type="molecule type" value="Genomic_DNA"/>
</dbReference>
<dbReference type="Proteomes" id="UP000076962">
    <property type="component" value="Unassembled WGS sequence"/>
</dbReference>